<feature type="chain" id="PRO_5041368249" evidence="1">
    <location>
        <begin position="31"/>
        <end position="319"/>
    </location>
</feature>
<keyword evidence="1" id="KW-0732">Signal</keyword>
<keyword evidence="3" id="KW-0378">Hydrolase</keyword>
<accession>A0AA37V597</accession>
<feature type="domain" description="3-keto-alpha-glucoside-1,2-lyase/3-keto-2-hydroxy-glucal hydratase" evidence="2">
    <location>
        <begin position="149"/>
        <end position="315"/>
    </location>
</feature>
<organism evidence="3 4">
    <name type="scientific">Roseisolibacter agri</name>
    <dbReference type="NCBI Taxonomy" id="2014610"/>
    <lineage>
        <taxon>Bacteria</taxon>
        <taxon>Pseudomonadati</taxon>
        <taxon>Gemmatimonadota</taxon>
        <taxon>Gemmatimonadia</taxon>
        <taxon>Gemmatimonadales</taxon>
        <taxon>Gemmatimonadaceae</taxon>
        <taxon>Roseisolibacter</taxon>
    </lineage>
</organism>
<dbReference type="EMBL" id="BRXS01000001">
    <property type="protein sequence ID" value="GLC23861.1"/>
    <property type="molecule type" value="Genomic_DNA"/>
</dbReference>
<evidence type="ECO:0000313" key="3">
    <source>
        <dbReference type="EMBL" id="GLC23861.1"/>
    </source>
</evidence>
<evidence type="ECO:0000259" key="2">
    <source>
        <dbReference type="Pfam" id="PF06439"/>
    </source>
</evidence>
<dbReference type="AlphaFoldDB" id="A0AA37V597"/>
<name>A0AA37V597_9BACT</name>
<dbReference type="InterPro" id="IPR010496">
    <property type="entry name" value="AL/BT2_dom"/>
</dbReference>
<dbReference type="Gene3D" id="2.60.120.560">
    <property type="entry name" value="Exo-inulinase, domain 1"/>
    <property type="match status" value="1"/>
</dbReference>
<reference evidence="3" key="1">
    <citation type="submission" date="2022-08" db="EMBL/GenBank/DDBJ databases">
        <title>Draft genome sequencing of Roseisolibacter agri AW1220.</title>
        <authorList>
            <person name="Tobiishi Y."/>
            <person name="Tonouchi A."/>
        </authorList>
    </citation>
    <scope>NUCLEOTIDE SEQUENCE</scope>
    <source>
        <strain evidence="3">AW1220</strain>
    </source>
</reference>
<comment type="caution">
    <text evidence="3">The sequence shown here is derived from an EMBL/GenBank/DDBJ whole genome shotgun (WGS) entry which is preliminary data.</text>
</comment>
<sequence>MSRPDRRAPRARSWLALTLLALPAAARAQAAEPPIVGRWDLRVTQPDGSIAPSWLEVSRSGNSALVGRFVGNVGSARPIGRIDFADGTMRFAIPPQWEQGTGDLTVEGTVAGERMTGSLVLPNGERRTWTATRAPTLRRAAAPRWGTPVPLFNGRDLAGWTTQGGTNNWKVVGGVLTNTASGANLVTTRKFDDFKLHVEFRVPKGGNSGVYLRGRYEVQVEDSGDRPELLPLNVGGVYGFLPASENASRRPGEWQSYDITLVGRRVTVVLNGRTVIADQIIPGITGGALDSEEGAPGPILLQGDHTAVEFRNVVITPAR</sequence>
<evidence type="ECO:0000256" key="1">
    <source>
        <dbReference type="SAM" id="SignalP"/>
    </source>
</evidence>
<dbReference type="Proteomes" id="UP001161325">
    <property type="component" value="Unassembled WGS sequence"/>
</dbReference>
<gene>
    <name evidence="3" type="ORF">rosag_03740</name>
</gene>
<proteinExistence type="predicted"/>
<protein>
    <submittedName>
        <fullName evidence="3">Large multifunctional protein- glycosyl hydrolase</fullName>
    </submittedName>
</protein>
<feature type="signal peptide" evidence="1">
    <location>
        <begin position="1"/>
        <end position="30"/>
    </location>
</feature>
<evidence type="ECO:0000313" key="4">
    <source>
        <dbReference type="Proteomes" id="UP001161325"/>
    </source>
</evidence>
<dbReference type="RefSeq" id="WP_284348305.1">
    <property type="nucleotide sequence ID" value="NZ_BRXS01000001.1"/>
</dbReference>
<dbReference type="GO" id="GO:0016787">
    <property type="term" value="F:hydrolase activity"/>
    <property type="evidence" value="ECO:0007669"/>
    <property type="project" value="UniProtKB-KW"/>
</dbReference>
<keyword evidence="4" id="KW-1185">Reference proteome</keyword>
<dbReference type="Pfam" id="PF06439">
    <property type="entry name" value="3keto-disac_hyd"/>
    <property type="match status" value="1"/>
</dbReference>